<protein>
    <submittedName>
        <fullName evidence="2">Uncharacterized protein</fullName>
    </submittedName>
</protein>
<feature type="region of interest" description="Disordered" evidence="1">
    <location>
        <begin position="1"/>
        <end position="85"/>
    </location>
</feature>
<dbReference type="Proteomes" id="UP001642540">
    <property type="component" value="Unassembled WGS sequence"/>
</dbReference>
<evidence type="ECO:0000313" key="3">
    <source>
        <dbReference type="Proteomes" id="UP001642540"/>
    </source>
</evidence>
<sequence>MLEASDTGAVPNGGGSDTGHAEDVTADSILKRDTSLSEADENDNKTNKRIKSSPPPEETETTTETMDSDSGIGSLPEGKPIQRLDVPSEELKFIRKQVLIEKLMSSGGAEEESMEVESESGQNGPLDDSNNIVLPKAKHAKKSKGESKPQQRKTFKIRSSLLDRVKSFLPEFRSANDELLRLPDPSKISLESESDRDEMDGRGPQPGTSGSSTGNKTFVEMNLALVEQSDSDSSTDEESYVNQRQIKGLPTVAKRSSTSPSKSTGEVPIIVGDLKGSEVKTDVEAAAEPKTESVKEEKKALITELN</sequence>
<feature type="compositionally biased region" description="Basic and acidic residues" evidence="1">
    <location>
        <begin position="19"/>
        <end position="35"/>
    </location>
</feature>
<feature type="region of interest" description="Disordered" evidence="1">
    <location>
        <begin position="173"/>
        <end position="269"/>
    </location>
</feature>
<proteinExistence type="predicted"/>
<reference evidence="2 3" key="1">
    <citation type="submission" date="2024-08" db="EMBL/GenBank/DDBJ databases">
        <authorList>
            <person name="Cucini C."/>
            <person name="Frati F."/>
        </authorList>
    </citation>
    <scope>NUCLEOTIDE SEQUENCE [LARGE SCALE GENOMIC DNA]</scope>
</reference>
<feature type="compositionally biased region" description="Acidic residues" evidence="1">
    <location>
        <begin position="229"/>
        <end position="239"/>
    </location>
</feature>
<gene>
    <name evidence="2" type="ORF">ODALV1_LOCUS20999</name>
</gene>
<organism evidence="2 3">
    <name type="scientific">Orchesella dallaii</name>
    <dbReference type="NCBI Taxonomy" id="48710"/>
    <lineage>
        <taxon>Eukaryota</taxon>
        <taxon>Metazoa</taxon>
        <taxon>Ecdysozoa</taxon>
        <taxon>Arthropoda</taxon>
        <taxon>Hexapoda</taxon>
        <taxon>Collembola</taxon>
        <taxon>Entomobryomorpha</taxon>
        <taxon>Entomobryoidea</taxon>
        <taxon>Orchesellidae</taxon>
        <taxon>Orchesellinae</taxon>
        <taxon>Orchesella</taxon>
    </lineage>
</organism>
<evidence type="ECO:0000313" key="2">
    <source>
        <dbReference type="EMBL" id="CAL8125517.1"/>
    </source>
</evidence>
<comment type="caution">
    <text evidence="2">The sequence shown here is derived from an EMBL/GenBank/DDBJ whole genome shotgun (WGS) entry which is preliminary data.</text>
</comment>
<keyword evidence="3" id="KW-1185">Reference proteome</keyword>
<feature type="compositionally biased region" description="Polar residues" evidence="1">
    <location>
        <begin position="254"/>
        <end position="264"/>
    </location>
</feature>
<feature type="region of interest" description="Disordered" evidence="1">
    <location>
        <begin position="105"/>
        <end position="158"/>
    </location>
</feature>
<feature type="compositionally biased region" description="Acidic residues" evidence="1">
    <location>
        <begin position="109"/>
        <end position="118"/>
    </location>
</feature>
<accession>A0ABP1RCI0</accession>
<evidence type="ECO:0000256" key="1">
    <source>
        <dbReference type="SAM" id="MobiDB-lite"/>
    </source>
</evidence>
<dbReference type="EMBL" id="CAXLJM020000069">
    <property type="protein sequence ID" value="CAL8125517.1"/>
    <property type="molecule type" value="Genomic_DNA"/>
</dbReference>
<name>A0ABP1RCI0_9HEXA</name>
<feature type="region of interest" description="Disordered" evidence="1">
    <location>
        <begin position="283"/>
        <end position="306"/>
    </location>
</feature>